<gene>
    <name evidence="1" type="ORF">FD01_GL001131</name>
</gene>
<evidence type="ECO:0000313" key="2">
    <source>
        <dbReference type="Proteomes" id="UP000051790"/>
    </source>
</evidence>
<accession>A0A0R1QP46</accession>
<name>A0A0R1QP46_9LACO</name>
<proteinExistence type="predicted"/>
<keyword evidence="2" id="KW-1185">Reference proteome</keyword>
<dbReference type="PATRIC" id="fig|1423769.4.peg.1221"/>
<comment type="caution">
    <text evidence="1">The sequence shown here is derived from an EMBL/GenBank/DDBJ whole genome shotgun (WGS) entry which is preliminary data.</text>
</comment>
<dbReference type="AlphaFoldDB" id="A0A0R1QP46"/>
<protein>
    <submittedName>
        <fullName evidence="1">Uncharacterized protein</fullName>
    </submittedName>
</protein>
<dbReference type="EMBL" id="AZEU01000152">
    <property type="protein sequence ID" value="KRL44468.1"/>
    <property type="molecule type" value="Genomic_DNA"/>
</dbReference>
<sequence length="60" mass="6605">MKASTLATLRKTGQVASAAGSRDQQKSLMLFCLDFEPKKTTLFQNLPVESAHAAKTRRHS</sequence>
<dbReference type="Proteomes" id="UP000051790">
    <property type="component" value="Unassembled WGS sequence"/>
</dbReference>
<reference evidence="1 2" key="1">
    <citation type="journal article" date="2015" name="Genome Announc.">
        <title>Expanding the biotechnology potential of lactobacilli through comparative genomics of 213 strains and associated genera.</title>
        <authorList>
            <person name="Sun Z."/>
            <person name="Harris H.M."/>
            <person name="McCann A."/>
            <person name="Guo C."/>
            <person name="Argimon S."/>
            <person name="Zhang W."/>
            <person name="Yang X."/>
            <person name="Jeffery I.B."/>
            <person name="Cooney J.C."/>
            <person name="Kagawa T.F."/>
            <person name="Liu W."/>
            <person name="Song Y."/>
            <person name="Salvetti E."/>
            <person name="Wrobel A."/>
            <person name="Rasinkangas P."/>
            <person name="Parkhill J."/>
            <person name="Rea M.C."/>
            <person name="O'Sullivan O."/>
            <person name="Ritari J."/>
            <person name="Douillard F.P."/>
            <person name="Paul Ross R."/>
            <person name="Yang R."/>
            <person name="Briner A.E."/>
            <person name="Felis G.E."/>
            <person name="de Vos W.M."/>
            <person name="Barrangou R."/>
            <person name="Klaenhammer T.R."/>
            <person name="Caufield P.W."/>
            <person name="Cui Y."/>
            <person name="Zhang H."/>
            <person name="O'Toole P.W."/>
        </authorList>
    </citation>
    <scope>NUCLEOTIDE SEQUENCE [LARGE SCALE GENOMIC DNA]</scope>
    <source>
        <strain evidence="1 2">DSM 13343</strain>
    </source>
</reference>
<evidence type="ECO:0000313" key="1">
    <source>
        <dbReference type="EMBL" id="KRL44468.1"/>
    </source>
</evidence>
<organism evidence="1 2">
    <name type="scientific">Lacticaseibacillus manihotivorans DSM 13343 = JCM 12514</name>
    <dbReference type="NCBI Taxonomy" id="1423769"/>
    <lineage>
        <taxon>Bacteria</taxon>
        <taxon>Bacillati</taxon>
        <taxon>Bacillota</taxon>
        <taxon>Bacilli</taxon>
        <taxon>Lactobacillales</taxon>
        <taxon>Lactobacillaceae</taxon>
        <taxon>Lacticaseibacillus</taxon>
    </lineage>
</organism>